<dbReference type="InterPro" id="IPR015943">
    <property type="entry name" value="WD40/YVTN_repeat-like_dom_sf"/>
</dbReference>
<dbReference type="SUPFAM" id="SSF81383">
    <property type="entry name" value="F-box domain"/>
    <property type="match status" value="1"/>
</dbReference>
<dbReference type="OrthoDB" id="3219396at2759"/>
<dbReference type="SMART" id="SM00256">
    <property type="entry name" value="FBOX"/>
    <property type="match status" value="1"/>
</dbReference>
<feature type="domain" description="F-box" evidence="4">
    <location>
        <begin position="53"/>
        <end position="99"/>
    </location>
</feature>
<reference evidence="5 6" key="1">
    <citation type="submission" date="2016-03" db="EMBL/GenBank/DDBJ databases">
        <title>Choanephora cucurbitarum.</title>
        <authorList>
            <person name="Min B."/>
            <person name="Park H."/>
            <person name="Park J.-H."/>
            <person name="Shin H.-D."/>
            <person name="Choi I.-G."/>
        </authorList>
    </citation>
    <scope>NUCLEOTIDE SEQUENCE [LARGE SCALE GENOMIC DNA]</scope>
    <source>
        <strain evidence="5 6">KUS-F28377</strain>
    </source>
</reference>
<evidence type="ECO:0000256" key="3">
    <source>
        <dbReference type="SAM" id="MobiDB-lite"/>
    </source>
</evidence>
<dbReference type="PANTHER" id="PTHR44436:SF1">
    <property type="entry name" value="F-BOX_WD REPEAT-CONTAINING PROTEIN 2"/>
    <property type="match status" value="1"/>
</dbReference>
<dbReference type="InterPro" id="IPR036047">
    <property type="entry name" value="F-box-like_dom_sf"/>
</dbReference>
<sequence length="618" mass="71430">MTRRKSVKQLVKPLGKLSFLPQCHTFDLEIKEEEDKRKAPIKKKHESIEIEQNDIVSILPIEVVLKIFSLLSFQDLIRVQLTCRMWRRFALDNSIWRKRYIELNSRFTDIYAHQPCKWITAAALPWKTRYCQAITFANWRMGTVQKLNKLDDNDGSRILSVKLKDQVLVTLTEDNSVRLYEYHTNTGFKFKSKWYFGDPIAQPNCMIECIDILPEIHILVVAQRGSKCMFFDTTKGSKQDPIQVLKGGNHPWFIPDSISVNQDYFAVTGRKPSVVFVWNWRKGVKLSSRAFDNQPHNVFLSGDNLIAVSVDGVLHVFDIFDNIKEANATHYLNACSIPCVDYNNSLSIVFAPYASRRIHHYRWNQQKEVSELMMEQQEQQEQQVNSDEDGDTKRNNENQSKSALSTVTPPRRRLSTTFINLFKSSAIPKKQSSRNRSTAASCEPYKSMQLRRHSSYNDYGYACQMKTDQYIRQRHQSFHRLQDSTLLDTEPDTQQSPLPILEERPQLIHSIRTTPLGPTAKEIINVAMCGDRIATVNRYGDIALYALNGTTAARVSLLLDDKQEWMESDEDVHGQREDDQLSDGYDFMRSRLSLGPMGLVYGCRNGSLWWLDFGCRLL</sequence>
<accession>A0A1C7NET3</accession>
<dbReference type="InterPro" id="IPR001810">
    <property type="entry name" value="F-box_dom"/>
</dbReference>
<keyword evidence="1" id="KW-0853">WD repeat</keyword>
<dbReference type="SUPFAM" id="SSF50978">
    <property type="entry name" value="WD40 repeat-like"/>
    <property type="match status" value="1"/>
</dbReference>
<keyword evidence="6" id="KW-1185">Reference proteome</keyword>
<dbReference type="InterPro" id="IPR042627">
    <property type="entry name" value="FBXW2"/>
</dbReference>
<dbReference type="InParanoid" id="A0A1C7NET3"/>
<name>A0A1C7NET3_9FUNG</name>
<organism evidence="5 6">
    <name type="scientific">Choanephora cucurbitarum</name>
    <dbReference type="NCBI Taxonomy" id="101091"/>
    <lineage>
        <taxon>Eukaryota</taxon>
        <taxon>Fungi</taxon>
        <taxon>Fungi incertae sedis</taxon>
        <taxon>Mucoromycota</taxon>
        <taxon>Mucoromycotina</taxon>
        <taxon>Mucoromycetes</taxon>
        <taxon>Mucorales</taxon>
        <taxon>Mucorineae</taxon>
        <taxon>Choanephoraceae</taxon>
        <taxon>Choanephoroideae</taxon>
        <taxon>Choanephora</taxon>
    </lineage>
</organism>
<dbReference type="PROSITE" id="PS50181">
    <property type="entry name" value="FBOX"/>
    <property type="match status" value="1"/>
</dbReference>
<evidence type="ECO:0000313" key="5">
    <source>
        <dbReference type="EMBL" id="OBZ87470.1"/>
    </source>
</evidence>
<proteinExistence type="predicted"/>
<feature type="compositionally biased region" description="Polar residues" evidence="3">
    <location>
        <begin position="397"/>
        <end position="408"/>
    </location>
</feature>
<dbReference type="PANTHER" id="PTHR44436">
    <property type="entry name" value="F-BOX/WD REPEAT-CONTAINING PROTEIN 2"/>
    <property type="match status" value="1"/>
</dbReference>
<evidence type="ECO:0000313" key="6">
    <source>
        <dbReference type="Proteomes" id="UP000093000"/>
    </source>
</evidence>
<keyword evidence="2" id="KW-0677">Repeat</keyword>
<dbReference type="Gene3D" id="1.20.1280.50">
    <property type="match status" value="1"/>
</dbReference>
<protein>
    <recommendedName>
        <fullName evidence="4">F-box domain-containing protein</fullName>
    </recommendedName>
</protein>
<dbReference type="EMBL" id="LUGH01000220">
    <property type="protein sequence ID" value="OBZ87470.1"/>
    <property type="molecule type" value="Genomic_DNA"/>
</dbReference>
<dbReference type="InterPro" id="IPR036322">
    <property type="entry name" value="WD40_repeat_dom_sf"/>
</dbReference>
<evidence type="ECO:0000259" key="4">
    <source>
        <dbReference type="PROSITE" id="PS50181"/>
    </source>
</evidence>
<dbReference type="STRING" id="101091.A0A1C7NET3"/>
<dbReference type="Pfam" id="PF12937">
    <property type="entry name" value="F-box-like"/>
    <property type="match status" value="1"/>
</dbReference>
<dbReference type="Gene3D" id="2.130.10.10">
    <property type="entry name" value="YVTN repeat-like/Quinoprotein amine dehydrogenase"/>
    <property type="match status" value="1"/>
</dbReference>
<feature type="region of interest" description="Disordered" evidence="3">
    <location>
        <begin position="372"/>
        <end position="409"/>
    </location>
</feature>
<evidence type="ECO:0000256" key="2">
    <source>
        <dbReference type="ARBA" id="ARBA00022737"/>
    </source>
</evidence>
<gene>
    <name evidence="5" type="ORF">A0J61_04481</name>
</gene>
<dbReference type="AlphaFoldDB" id="A0A1C7NET3"/>
<comment type="caution">
    <text evidence="5">The sequence shown here is derived from an EMBL/GenBank/DDBJ whole genome shotgun (WGS) entry which is preliminary data.</text>
</comment>
<evidence type="ECO:0000256" key="1">
    <source>
        <dbReference type="ARBA" id="ARBA00022574"/>
    </source>
</evidence>
<dbReference type="Proteomes" id="UP000093000">
    <property type="component" value="Unassembled WGS sequence"/>
</dbReference>